<feature type="transmembrane region" description="Helical" evidence="1">
    <location>
        <begin position="7"/>
        <end position="27"/>
    </location>
</feature>
<evidence type="ECO:0000313" key="3">
    <source>
        <dbReference type="Proteomes" id="UP000298246"/>
    </source>
</evidence>
<organism evidence="2 3">
    <name type="scientific">Paenibacillus athensensis</name>
    <dbReference type="NCBI Taxonomy" id="1967502"/>
    <lineage>
        <taxon>Bacteria</taxon>
        <taxon>Bacillati</taxon>
        <taxon>Bacillota</taxon>
        <taxon>Bacilli</taxon>
        <taxon>Bacillales</taxon>
        <taxon>Paenibacillaceae</taxon>
        <taxon>Paenibacillus</taxon>
    </lineage>
</organism>
<dbReference type="EMBL" id="MYFO01000025">
    <property type="protein sequence ID" value="TFE85479.1"/>
    <property type="molecule type" value="Genomic_DNA"/>
</dbReference>
<keyword evidence="1" id="KW-1133">Transmembrane helix</keyword>
<dbReference type="OrthoDB" id="2624090at2"/>
<comment type="caution">
    <text evidence="2">The sequence shown here is derived from an EMBL/GenBank/DDBJ whole genome shotgun (WGS) entry which is preliminary data.</text>
</comment>
<keyword evidence="1" id="KW-0472">Membrane</keyword>
<dbReference type="AlphaFoldDB" id="A0A4Y8PWF2"/>
<gene>
    <name evidence="2" type="ORF">B5M42_17140</name>
</gene>
<keyword evidence="3" id="KW-1185">Reference proteome</keyword>
<reference evidence="2 3" key="1">
    <citation type="submission" date="2017-03" db="EMBL/GenBank/DDBJ databases">
        <title>Isolation of Levoglucosan Utilizing Bacteria.</title>
        <authorList>
            <person name="Arya A.S."/>
        </authorList>
    </citation>
    <scope>NUCLEOTIDE SEQUENCE [LARGE SCALE GENOMIC DNA]</scope>
    <source>
        <strain evidence="2 3">MEC069</strain>
    </source>
</reference>
<sequence>MHTNRRMVCFIVIFLILIVNLLGIFRWHTLSTEVDFKYKKDRWLQQIWAEFYPPNASGMAMEIPLIYRDGFSGTNEVQPYLETHALSGELVNKWMLRTRMTDLYVGVNVVLVLSLIATFFLHIRTKKFSKPHNKSLENR</sequence>
<keyword evidence="1" id="KW-0812">Transmembrane</keyword>
<proteinExistence type="predicted"/>
<name>A0A4Y8PWF2_9BACL</name>
<feature type="transmembrane region" description="Helical" evidence="1">
    <location>
        <begin position="103"/>
        <end position="123"/>
    </location>
</feature>
<evidence type="ECO:0000313" key="2">
    <source>
        <dbReference type="EMBL" id="TFE85479.1"/>
    </source>
</evidence>
<protein>
    <submittedName>
        <fullName evidence="2">Uncharacterized protein</fullName>
    </submittedName>
</protein>
<evidence type="ECO:0000256" key="1">
    <source>
        <dbReference type="SAM" id="Phobius"/>
    </source>
</evidence>
<dbReference type="Proteomes" id="UP000298246">
    <property type="component" value="Unassembled WGS sequence"/>
</dbReference>
<dbReference type="RefSeq" id="WP_134754992.1">
    <property type="nucleotide sequence ID" value="NZ_MYFO02000015.1"/>
</dbReference>
<accession>A0A4Y8PWF2</accession>